<comment type="caution">
    <text evidence="2">The sequence shown here is derived from an EMBL/GenBank/DDBJ whole genome shotgun (WGS) entry which is preliminary data.</text>
</comment>
<name>A0ABP9D8B5_9ACTN</name>
<protein>
    <recommendedName>
        <fullName evidence="4">Primase C-terminal 1 domain-containing protein</fullName>
    </recommendedName>
</protein>
<evidence type="ECO:0008006" key="4">
    <source>
        <dbReference type="Google" id="ProtNLM"/>
    </source>
</evidence>
<organism evidence="2 3">
    <name type="scientific">Tomitella cavernea</name>
    <dbReference type="NCBI Taxonomy" id="1387982"/>
    <lineage>
        <taxon>Bacteria</taxon>
        <taxon>Bacillati</taxon>
        <taxon>Actinomycetota</taxon>
        <taxon>Actinomycetes</taxon>
        <taxon>Mycobacteriales</taxon>
        <taxon>Tomitella</taxon>
    </lineage>
</organism>
<reference evidence="2" key="1">
    <citation type="journal article" date="2014" name="Int. J. Syst. Evol. Microbiol.">
        <title>Complete genome of a new Firmicutes species belonging to the dominant human colonic microbiota ('Ruminococcus bicirculans') reveals two chromosomes and a selective capacity to utilize plant glucans.</title>
        <authorList>
            <consortium name="NISC Comparative Sequencing Program"/>
            <person name="Wegmann U."/>
            <person name="Louis P."/>
            <person name="Goesmann A."/>
            <person name="Henrissat B."/>
            <person name="Duncan S.H."/>
            <person name="Flint H.J."/>
        </authorList>
    </citation>
    <scope>NUCLEOTIDE SEQUENCE</scope>
    <source>
        <strain evidence="2">JCM 18542</strain>
    </source>
</reference>
<dbReference type="InterPro" id="IPR004322">
    <property type="entry name" value="Plasmid_replicase_bac"/>
</dbReference>
<dbReference type="Gene3D" id="1.10.340.50">
    <property type="match status" value="1"/>
</dbReference>
<dbReference type="EMBL" id="BAABKQ010000003">
    <property type="protein sequence ID" value="GAA4826298.1"/>
    <property type="molecule type" value="Genomic_DNA"/>
</dbReference>
<keyword evidence="3" id="KW-1185">Reference proteome</keyword>
<dbReference type="Proteomes" id="UP001500839">
    <property type="component" value="Unassembled WGS sequence"/>
</dbReference>
<sequence>MQAPTSDQWGQLWLPLWPYASDELYRGIYRMGRADALERRYIEANPQALSNLLVVDIDHPDAFLRAVHDRGGCLPNSVVENRGNGYAHAVWAMAEPITRTEYAHRKPLSYAAAITEGLRRSVDGDKGYSGLMTKNPVHTDWDAAWLTDHLYSLDELAEHLRGTGYMPPASWQRTKRRAPVGLGRNCTIFETARVWAYREVRKCPDRTPASSRWLYEAITAEVHAQNAGFSEPLPAGEAEGIAASIHRWITTKSRMWADGAAVYEATFTAIQSARGRKSGQARKGQQEHAIDRVRMAIQEGTDGY</sequence>
<proteinExistence type="predicted"/>
<evidence type="ECO:0000313" key="2">
    <source>
        <dbReference type="EMBL" id="GAA4826414.1"/>
    </source>
</evidence>
<reference evidence="2" key="3">
    <citation type="submission" date="2023-12" db="EMBL/GenBank/DDBJ databases">
        <authorList>
            <person name="Sun Q."/>
            <person name="Inoue M."/>
        </authorList>
    </citation>
    <scope>NUCLEOTIDE SEQUENCE</scope>
    <source>
        <strain evidence="2">JCM 18542</strain>
    </source>
</reference>
<dbReference type="Pfam" id="PF03090">
    <property type="entry name" value="Replicase"/>
    <property type="match status" value="1"/>
</dbReference>
<evidence type="ECO:0000313" key="1">
    <source>
        <dbReference type="EMBL" id="GAA4826298.1"/>
    </source>
</evidence>
<dbReference type="RefSeq" id="WP_307811006.1">
    <property type="nucleotide sequence ID" value="NZ_BAABKQ010000003.1"/>
</dbReference>
<evidence type="ECO:0000313" key="3">
    <source>
        <dbReference type="Proteomes" id="UP001500839"/>
    </source>
</evidence>
<reference evidence="3" key="2">
    <citation type="journal article" date="2019" name="Int. J. Syst. Evol. Microbiol.">
        <title>The Global Catalogue of Microorganisms (GCM) 10K type strain sequencing project: providing services to taxonomists for standard genome sequencing and annotation.</title>
        <authorList>
            <consortium name="The Broad Institute Genomics Platform"/>
            <consortium name="The Broad Institute Genome Sequencing Center for Infectious Disease"/>
            <person name="Wu L."/>
            <person name="Ma J."/>
        </authorList>
    </citation>
    <scope>NUCLEOTIDE SEQUENCE [LARGE SCALE GENOMIC DNA]</scope>
    <source>
        <strain evidence="3">JCM 18542</strain>
    </source>
</reference>
<gene>
    <name evidence="1" type="ORF">GCM10023353_39340</name>
    <name evidence="2" type="ORF">GCM10023353_39580</name>
</gene>
<accession>A0ABP9D8B5</accession>
<dbReference type="EMBL" id="BAABKQ010000003">
    <property type="protein sequence ID" value="GAA4826414.1"/>
    <property type="molecule type" value="Genomic_DNA"/>
</dbReference>